<dbReference type="EMBL" id="FWZU01000003">
    <property type="protein sequence ID" value="SMF21033.1"/>
    <property type="molecule type" value="Genomic_DNA"/>
</dbReference>
<organism evidence="2 3">
    <name type="scientific">Desulfovibrio gilichinskyi</name>
    <dbReference type="NCBI Taxonomy" id="1519643"/>
    <lineage>
        <taxon>Bacteria</taxon>
        <taxon>Pseudomonadati</taxon>
        <taxon>Thermodesulfobacteriota</taxon>
        <taxon>Desulfovibrionia</taxon>
        <taxon>Desulfovibrionales</taxon>
        <taxon>Desulfovibrionaceae</taxon>
        <taxon>Desulfovibrio</taxon>
    </lineage>
</organism>
<dbReference type="RefSeq" id="WP_085102307.1">
    <property type="nucleotide sequence ID" value="NZ_FWZU01000003.1"/>
</dbReference>
<dbReference type="AlphaFoldDB" id="A0A1X7DSN3"/>
<dbReference type="Proteomes" id="UP000192906">
    <property type="component" value="Unassembled WGS sequence"/>
</dbReference>
<reference evidence="3" key="1">
    <citation type="submission" date="2017-04" db="EMBL/GenBank/DDBJ databases">
        <authorList>
            <person name="Varghese N."/>
            <person name="Submissions S."/>
        </authorList>
    </citation>
    <scope>NUCLEOTIDE SEQUENCE [LARGE SCALE GENOMIC DNA]</scope>
    <source>
        <strain evidence="3">K3S</strain>
    </source>
</reference>
<dbReference type="PROSITE" id="PS51257">
    <property type="entry name" value="PROKAR_LIPOPROTEIN"/>
    <property type="match status" value="1"/>
</dbReference>
<feature type="chain" id="PRO_5012100913" description="Lipoprotein" evidence="1">
    <location>
        <begin position="26"/>
        <end position="138"/>
    </location>
</feature>
<dbReference type="STRING" id="1519643.SAMN06295933_2313"/>
<feature type="signal peptide" evidence="1">
    <location>
        <begin position="1"/>
        <end position="25"/>
    </location>
</feature>
<proteinExistence type="predicted"/>
<accession>A0A1X7DSN3</accession>
<name>A0A1X7DSN3_9BACT</name>
<protein>
    <recommendedName>
        <fullName evidence="4">Lipoprotein</fullName>
    </recommendedName>
</protein>
<keyword evidence="1" id="KW-0732">Signal</keyword>
<gene>
    <name evidence="2" type="ORF">SAMN06295933_2313</name>
</gene>
<keyword evidence="3" id="KW-1185">Reference proteome</keyword>
<evidence type="ECO:0000313" key="3">
    <source>
        <dbReference type="Proteomes" id="UP000192906"/>
    </source>
</evidence>
<sequence>MKPFRITLLITIICAIAFLSGCRTATIQNIEMAPILTDSSNTKTLDQVKNSIIRAGYSLNWKMSDIAPGHLVGTLNLRSHQAVVDITYTTKDYSINYKSSTNLKHKGDKIHSNYNAWVNNLSNAINRELEPTIQSTGK</sequence>
<dbReference type="OrthoDB" id="9815328at2"/>
<evidence type="ECO:0008006" key="4">
    <source>
        <dbReference type="Google" id="ProtNLM"/>
    </source>
</evidence>
<evidence type="ECO:0000313" key="2">
    <source>
        <dbReference type="EMBL" id="SMF21033.1"/>
    </source>
</evidence>
<evidence type="ECO:0000256" key="1">
    <source>
        <dbReference type="SAM" id="SignalP"/>
    </source>
</evidence>